<reference evidence="3 4" key="1">
    <citation type="submission" date="2019-02" db="EMBL/GenBank/DDBJ databases">
        <title>Deep-cultivation of Planctomycetes and their phenomic and genomic characterization uncovers novel biology.</title>
        <authorList>
            <person name="Wiegand S."/>
            <person name="Jogler M."/>
            <person name="Boedeker C."/>
            <person name="Pinto D."/>
            <person name="Vollmers J."/>
            <person name="Rivas-Marin E."/>
            <person name="Kohn T."/>
            <person name="Peeters S.H."/>
            <person name="Heuer A."/>
            <person name="Rast P."/>
            <person name="Oberbeckmann S."/>
            <person name="Bunk B."/>
            <person name="Jeske O."/>
            <person name="Meyerdierks A."/>
            <person name="Storesund J.E."/>
            <person name="Kallscheuer N."/>
            <person name="Luecker S."/>
            <person name="Lage O.M."/>
            <person name="Pohl T."/>
            <person name="Merkel B.J."/>
            <person name="Hornburger P."/>
            <person name="Mueller R.-W."/>
            <person name="Bruemmer F."/>
            <person name="Labrenz M."/>
            <person name="Spormann A.M."/>
            <person name="Op den Camp H."/>
            <person name="Overmann J."/>
            <person name="Amann R."/>
            <person name="Jetten M.S.M."/>
            <person name="Mascher T."/>
            <person name="Medema M.H."/>
            <person name="Devos D.P."/>
            <person name="Kaster A.-K."/>
            <person name="Ovreas L."/>
            <person name="Rohde M."/>
            <person name="Galperin M.Y."/>
            <person name="Jogler C."/>
        </authorList>
    </citation>
    <scope>NUCLEOTIDE SEQUENCE [LARGE SCALE GENOMIC DNA]</scope>
    <source>
        <strain evidence="3 4">HG15A2</strain>
    </source>
</reference>
<evidence type="ECO:0000313" key="4">
    <source>
        <dbReference type="Proteomes" id="UP000319852"/>
    </source>
</evidence>
<dbReference type="EMBL" id="CP036263">
    <property type="protein sequence ID" value="QDS99282.1"/>
    <property type="molecule type" value="Genomic_DNA"/>
</dbReference>
<dbReference type="Proteomes" id="UP000319852">
    <property type="component" value="Chromosome"/>
</dbReference>
<evidence type="ECO:0000313" key="3">
    <source>
        <dbReference type="EMBL" id="QDS99282.1"/>
    </source>
</evidence>
<dbReference type="RefSeq" id="WP_145060524.1">
    <property type="nucleotide sequence ID" value="NZ_CP036263.1"/>
</dbReference>
<dbReference type="KEGG" id="amob:HG15A2_26040"/>
<feature type="chain" id="PRO_5021885986" description="Ice-binding protein C-terminal domain-containing protein" evidence="1">
    <location>
        <begin position="26"/>
        <end position="210"/>
    </location>
</feature>
<feature type="domain" description="Ice-binding protein C-terminal" evidence="2">
    <location>
        <begin position="186"/>
        <end position="210"/>
    </location>
</feature>
<evidence type="ECO:0000256" key="1">
    <source>
        <dbReference type="SAM" id="SignalP"/>
    </source>
</evidence>
<keyword evidence="1" id="KW-0732">Signal</keyword>
<proteinExistence type="predicted"/>
<dbReference type="InterPro" id="IPR013424">
    <property type="entry name" value="Ice-binding_C"/>
</dbReference>
<dbReference type="Pfam" id="PF07589">
    <property type="entry name" value="PEP-CTERM"/>
    <property type="match status" value="1"/>
</dbReference>
<feature type="signal peptide" evidence="1">
    <location>
        <begin position="1"/>
        <end position="25"/>
    </location>
</feature>
<accession>A0A517MWM7</accession>
<protein>
    <recommendedName>
        <fullName evidence="2">Ice-binding protein C-terminal domain-containing protein</fullName>
    </recommendedName>
</protein>
<gene>
    <name evidence="3" type="ORF">HG15A2_26040</name>
</gene>
<keyword evidence="4" id="KW-1185">Reference proteome</keyword>
<sequence length="210" mass="21354" precursor="true">MSCKNFLNAVALACVGLMTAGTATADTIQGTIYAANGNSATLGGDTPAVGGWSASADTLAGTPGGYNHPANPNFPTDTLVTTIGSLTAGDKYEVAVLYSNFSFFNTNFSVGLSAGSLTDVPVSNAGVVDGAITDGPGGISPRSLYDFNLGEVTVDSNGEISVFVAEGVENGQFSQWFGYHAVTLLAVPEPSSLSLLGLAAMGSILSRRRR</sequence>
<dbReference type="NCBIfam" id="TIGR02595">
    <property type="entry name" value="PEP_CTERM"/>
    <property type="match status" value="1"/>
</dbReference>
<organism evidence="3 4">
    <name type="scientific">Adhaeretor mobilis</name>
    <dbReference type="NCBI Taxonomy" id="1930276"/>
    <lineage>
        <taxon>Bacteria</taxon>
        <taxon>Pseudomonadati</taxon>
        <taxon>Planctomycetota</taxon>
        <taxon>Planctomycetia</taxon>
        <taxon>Pirellulales</taxon>
        <taxon>Lacipirellulaceae</taxon>
        <taxon>Adhaeretor</taxon>
    </lineage>
</organism>
<name>A0A517MWM7_9BACT</name>
<evidence type="ECO:0000259" key="2">
    <source>
        <dbReference type="Pfam" id="PF07589"/>
    </source>
</evidence>
<dbReference type="AlphaFoldDB" id="A0A517MWM7"/>